<geneLocation type="plasmid" evidence="1">
    <name>pCMC57_01</name>
</geneLocation>
<sequence length="101" mass="11419">MSAENDFGNCGSGCQPNTQPWPHTMIWGQCANAVQRYQGQRPVIVEEYGQLMSGGGVHMWNLAPDLLDAYPLDRRIEHGKLHGGKVLRRRVIVLDEWEETT</sequence>
<dbReference type="RefSeq" id="WP_407992451.1">
    <property type="nucleotide sequence ID" value="NZ_AP035882.1"/>
</dbReference>
<protein>
    <submittedName>
        <fullName evidence="1">Uncharacterized protein</fullName>
    </submittedName>
</protein>
<dbReference type="KEGG" id="kic:KCMC57_64290"/>
<dbReference type="EMBL" id="AP035882">
    <property type="protein sequence ID" value="BFP50061.1"/>
    <property type="molecule type" value="Genomic_DNA"/>
</dbReference>
<organism evidence="1">
    <name type="scientific">Kitasatospora sp. CMC57</name>
    <dbReference type="NCBI Taxonomy" id="3231513"/>
    <lineage>
        <taxon>Bacteria</taxon>
        <taxon>Bacillati</taxon>
        <taxon>Actinomycetota</taxon>
        <taxon>Actinomycetes</taxon>
        <taxon>Kitasatosporales</taxon>
        <taxon>Streptomycetaceae</taxon>
        <taxon>Kitasatospora</taxon>
    </lineage>
</organism>
<evidence type="ECO:0000313" key="1">
    <source>
        <dbReference type="EMBL" id="BFP50061.1"/>
    </source>
</evidence>
<proteinExistence type="predicted"/>
<name>A0AB33K3J0_9ACTN</name>
<gene>
    <name evidence="1" type="ORF">KCMC57_64290</name>
</gene>
<keyword evidence="1" id="KW-0614">Plasmid</keyword>
<reference evidence="1" key="1">
    <citation type="submission" date="2024-07" db="EMBL/GenBank/DDBJ databases">
        <title>Complete genome sequences of cellulolytic bacteria, Kitasatospora sp. CMC57 and Streptomyces sp. CMC78, isolated from Japanese agricultural soil.</title>
        <authorList>
            <person name="Hashimoto T."/>
            <person name="Ito M."/>
            <person name="Iwamoto M."/>
            <person name="Fukahori D."/>
            <person name="Shoda T."/>
            <person name="Sakoda M."/>
            <person name="Morohoshi T."/>
            <person name="Mitsuboshi M."/>
            <person name="Nishizawa T."/>
        </authorList>
    </citation>
    <scope>NUCLEOTIDE SEQUENCE</scope>
    <source>
        <strain evidence="1">CMC57</strain>
        <plasmid evidence="1">pCMC57_01</plasmid>
    </source>
</reference>
<dbReference type="AlphaFoldDB" id="A0AB33K3J0"/>
<accession>A0AB33K3J0</accession>